<organism evidence="8 9">
    <name type="scientific">Eiseniibacteriota bacterium</name>
    <dbReference type="NCBI Taxonomy" id="2212470"/>
    <lineage>
        <taxon>Bacteria</taxon>
        <taxon>Candidatus Eiseniibacteriota</taxon>
    </lineage>
</organism>
<evidence type="ECO:0000256" key="7">
    <source>
        <dbReference type="SAM" id="MobiDB-lite"/>
    </source>
</evidence>
<dbReference type="InterPro" id="IPR001451">
    <property type="entry name" value="Hexapep"/>
</dbReference>
<comment type="catalytic activity">
    <reaction evidence="6">
        <text>L-serine + acetyl-CoA = O-acetyl-L-serine + CoA</text>
        <dbReference type="Rhea" id="RHEA:24560"/>
        <dbReference type="ChEBI" id="CHEBI:33384"/>
        <dbReference type="ChEBI" id="CHEBI:57287"/>
        <dbReference type="ChEBI" id="CHEBI:57288"/>
        <dbReference type="ChEBI" id="CHEBI:58340"/>
        <dbReference type="EC" id="2.3.1.30"/>
    </reaction>
</comment>
<comment type="similarity">
    <text evidence="1">Belongs to the transferase hexapeptide repeat family.</text>
</comment>
<sequence>MRNERIHARLLEFTEALTKTYAAGPVPGHNIAPRCALPSRSVVISILRRLFEVFFPGFFGKQYLTRENINYYIGALLDEISEDLGNQIYSAVRHQDPSNTDDKVKYRSYSEDCLVRLFEQLPEIRHKLMLDTQAGFDGDPAAKTYNEVIFSYPGLVAICTYRVAHELEILGVPLLPRIMSEYAHSKTGIDIHPGATIGERFFIDHGTGIVIGETSIIGNNVKLYQGVTLGALSFPKDERGKLIRGLRRHPQICDSVVIYSGATILGNITIGEKSVIGGNVWLTQSVPPNTKVLNTPQLPQFRPQGDSKKGTDSKPDSSPETPA</sequence>
<dbReference type="CDD" id="cd03354">
    <property type="entry name" value="LbH_SAT"/>
    <property type="match status" value="1"/>
</dbReference>
<evidence type="ECO:0000256" key="4">
    <source>
        <dbReference type="ARBA" id="ARBA00022679"/>
    </source>
</evidence>
<accession>A0A948S067</accession>
<dbReference type="GO" id="GO:0009001">
    <property type="term" value="F:serine O-acetyltransferase activity"/>
    <property type="evidence" value="ECO:0007669"/>
    <property type="project" value="UniProtKB-EC"/>
</dbReference>
<dbReference type="InterPro" id="IPR053376">
    <property type="entry name" value="Serine_acetyltransferase"/>
</dbReference>
<keyword evidence="3" id="KW-0028">Amino-acid biosynthesis</keyword>
<name>A0A948S067_UNCEI</name>
<evidence type="ECO:0000256" key="5">
    <source>
        <dbReference type="ARBA" id="ARBA00023315"/>
    </source>
</evidence>
<dbReference type="Gene3D" id="2.160.10.10">
    <property type="entry name" value="Hexapeptide repeat proteins"/>
    <property type="match status" value="1"/>
</dbReference>
<dbReference type="FunFam" id="2.160.10.10:FF:000015">
    <property type="entry name" value="Serine acetyltransferase, plasmid"/>
    <property type="match status" value="1"/>
</dbReference>
<protein>
    <recommendedName>
        <fullName evidence="2">serine O-acetyltransferase</fullName>
        <ecNumber evidence="2">2.3.1.30</ecNumber>
    </recommendedName>
</protein>
<comment type="caution">
    <text evidence="8">The sequence shown here is derived from an EMBL/GenBank/DDBJ whole genome shotgun (WGS) entry which is preliminary data.</text>
</comment>
<dbReference type="SUPFAM" id="SSF51161">
    <property type="entry name" value="Trimeric LpxA-like enzymes"/>
    <property type="match status" value="1"/>
</dbReference>
<proteinExistence type="inferred from homology"/>
<keyword evidence="5" id="KW-0012">Acyltransferase</keyword>
<evidence type="ECO:0000313" key="9">
    <source>
        <dbReference type="Proteomes" id="UP000777784"/>
    </source>
</evidence>
<dbReference type="InterPro" id="IPR045304">
    <property type="entry name" value="LbH_SAT"/>
</dbReference>
<dbReference type="InterPro" id="IPR042122">
    <property type="entry name" value="Ser_AcTrfase_N_sf"/>
</dbReference>
<dbReference type="AlphaFoldDB" id="A0A948S067"/>
<feature type="region of interest" description="Disordered" evidence="7">
    <location>
        <begin position="291"/>
        <end position="323"/>
    </location>
</feature>
<keyword evidence="4" id="KW-0808">Transferase</keyword>
<dbReference type="Pfam" id="PF00132">
    <property type="entry name" value="Hexapep"/>
    <property type="match status" value="1"/>
</dbReference>
<evidence type="ECO:0000256" key="6">
    <source>
        <dbReference type="ARBA" id="ARBA00049486"/>
    </source>
</evidence>
<dbReference type="NCBIfam" id="NF041874">
    <property type="entry name" value="EPS_EpsC"/>
    <property type="match status" value="1"/>
</dbReference>
<dbReference type="PANTHER" id="PTHR42811">
    <property type="entry name" value="SERINE ACETYLTRANSFERASE"/>
    <property type="match status" value="1"/>
</dbReference>
<dbReference type="Proteomes" id="UP000777784">
    <property type="component" value="Unassembled WGS sequence"/>
</dbReference>
<evidence type="ECO:0000313" key="8">
    <source>
        <dbReference type="EMBL" id="MBU2692804.1"/>
    </source>
</evidence>
<dbReference type="GO" id="GO:0008652">
    <property type="term" value="P:amino acid biosynthetic process"/>
    <property type="evidence" value="ECO:0007669"/>
    <property type="project" value="UniProtKB-KW"/>
</dbReference>
<dbReference type="EMBL" id="JAHJDP010000100">
    <property type="protein sequence ID" value="MBU2692804.1"/>
    <property type="molecule type" value="Genomic_DNA"/>
</dbReference>
<feature type="compositionally biased region" description="Basic and acidic residues" evidence="7">
    <location>
        <begin position="305"/>
        <end position="317"/>
    </location>
</feature>
<evidence type="ECO:0000256" key="2">
    <source>
        <dbReference type="ARBA" id="ARBA00013266"/>
    </source>
</evidence>
<dbReference type="InterPro" id="IPR011004">
    <property type="entry name" value="Trimer_LpxA-like_sf"/>
</dbReference>
<reference evidence="8" key="1">
    <citation type="submission" date="2021-05" db="EMBL/GenBank/DDBJ databases">
        <title>Energy efficiency and biological interactions define the core microbiome of deep oligotrophic groundwater.</title>
        <authorList>
            <person name="Mehrshad M."/>
            <person name="Lopez-Fernandez M."/>
            <person name="Bell E."/>
            <person name="Bernier-Latmani R."/>
            <person name="Bertilsson S."/>
            <person name="Dopson M."/>
        </authorList>
    </citation>
    <scope>NUCLEOTIDE SEQUENCE</scope>
    <source>
        <strain evidence="8">Modern_marine.mb.64</strain>
    </source>
</reference>
<evidence type="ECO:0000256" key="3">
    <source>
        <dbReference type="ARBA" id="ARBA00022605"/>
    </source>
</evidence>
<gene>
    <name evidence="8" type="ORF">KJ970_17945</name>
</gene>
<evidence type="ECO:0000256" key="1">
    <source>
        <dbReference type="ARBA" id="ARBA00007274"/>
    </source>
</evidence>
<dbReference type="EC" id="2.3.1.30" evidence="2"/>
<dbReference type="Gene3D" id="1.10.3130.10">
    <property type="entry name" value="serine acetyltransferase, domain 1"/>
    <property type="match status" value="1"/>
</dbReference>